<dbReference type="Proteomes" id="UP000077069">
    <property type="component" value="Unassembled WGS sequence"/>
</dbReference>
<accession>A0A177CRM5</accession>
<dbReference type="RefSeq" id="XP_018040549.1">
    <property type="nucleotide sequence ID" value="XM_018177669.1"/>
</dbReference>
<evidence type="ECO:0000256" key="1">
    <source>
        <dbReference type="SAM" id="MobiDB-lite"/>
    </source>
</evidence>
<feature type="compositionally biased region" description="Basic and acidic residues" evidence="1">
    <location>
        <begin position="69"/>
        <end position="83"/>
    </location>
</feature>
<dbReference type="EMBL" id="KV441549">
    <property type="protein sequence ID" value="OAG10184.1"/>
    <property type="molecule type" value="Genomic_DNA"/>
</dbReference>
<reference evidence="2 3" key="1">
    <citation type="submission" date="2016-05" db="EMBL/GenBank/DDBJ databases">
        <title>Comparative analysis of secretome profiles of manganese(II)-oxidizing ascomycete fungi.</title>
        <authorList>
            <consortium name="DOE Joint Genome Institute"/>
            <person name="Zeiner C.A."/>
            <person name="Purvine S.O."/>
            <person name="Zink E.M."/>
            <person name="Wu S."/>
            <person name="Pasa-Tolic L."/>
            <person name="Chaput D.L."/>
            <person name="Haridas S."/>
            <person name="Grigoriev I.V."/>
            <person name="Santelli C.M."/>
            <person name="Hansel C.M."/>
        </authorList>
    </citation>
    <scope>NUCLEOTIDE SEQUENCE [LARGE SCALE GENOMIC DNA]</scope>
    <source>
        <strain evidence="2 3">AP3s5-JAC2a</strain>
    </source>
</reference>
<dbReference type="PROSITE" id="PS51257">
    <property type="entry name" value="PROKAR_LIPOPROTEIN"/>
    <property type="match status" value="1"/>
</dbReference>
<evidence type="ECO:0000313" key="3">
    <source>
        <dbReference type="Proteomes" id="UP000077069"/>
    </source>
</evidence>
<keyword evidence="3" id="KW-1185">Reference proteome</keyword>
<dbReference type="GeneID" id="28761155"/>
<feature type="region of interest" description="Disordered" evidence="1">
    <location>
        <begin position="52"/>
        <end position="83"/>
    </location>
</feature>
<name>A0A177CRM5_9PLEO</name>
<dbReference type="AlphaFoldDB" id="A0A177CRM5"/>
<evidence type="ECO:0000313" key="2">
    <source>
        <dbReference type="EMBL" id="OAG10184.1"/>
    </source>
</evidence>
<sequence length="83" mass="8752">MSTNGVRSLNPILRGFASTAYFIASCSRSVLPCLCGANCSVVRLRCSDGSRSMRAPGALSLTFSGPRRAHAEREDRRSGGGMG</sequence>
<protein>
    <submittedName>
        <fullName evidence="2">Uncharacterized protein</fullName>
    </submittedName>
</protein>
<proteinExistence type="predicted"/>
<dbReference type="InParanoid" id="A0A177CRM5"/>
<gene>
    <name evidence="2" type="ORF">CC84DRAFT_1161177</name>
</gene>
<organism evidence="2 3">
    <name type="scientific">Paraphaeosphaeria sporulosa</name>
    <dbReference type="NCBI Taxonomy" id="1460663"/>
    <lineage>
        <taxon>Eukaryota</taxon>
        <taxon>Fungi</taxon>
        <taxon>Dikarya</taxon>
        <taxon>Ascomycota</taxon>
        <taxon>Pezizomycotina</taxon>
        <taxon>Dothideomycetes</taxon>
        <taxon>Pleosporomycetidae</taxon>
        <taxon>Pleosporales</taxon>
        <taxon>Massarineae</taxon>
        <taxon>Didymosphaeriaceae</taxon>
        <taxon>Paraphaeosphaeria</taxon>
    </lineage>
</organism>